<dbReference type="GeneID" id="95619655"/>
<dbReference type="SUPFAM" id="SSF48264">
    <property type="entry name" value="Cytochrome P450"/>
    <property type="match status" value="1"/>
</dbReference>
<keyword evidence="2" id="KW-0408">Iron</keyword>
<keyword evidence="2" id="KW-0349">Heme</keyword>
<gene>
    <name evidence="3" type="ORF">OEIGOIKO_00592</name>
</gene>
<evidence type="ECO:0000256" key="1">
    <source>
        <dbReference type="ARBA" id="ARBA00010617"/>
    </source>
</evidence>
<dbReference type="InterPro" id="IPR017972">
    <property type="entry name" value="Cyt_P450_CS"/>
</dbReference>
<name>A0A7U9PY52_9ACTN</name>
<protein>
    <submittedName>
        <fullName evidence="3">Cytochrome P450</fullName>
    </submittedName>
</protein>
<dbReference type="RefSeq" id="WP_167515030.1">
    <property type="nucleotide sequence ID" value="NZ_BHZC01000001.1"/>
</dbReference>
<dbReference type="GO" id="GO:0016705">
    <property type="term" value="F:oxidoreductase activity, acting on paired donors, with incorporation or reduction of molecular oxygen"/>
    <property type="evidence" value="ECO:0007669"/>
    <property type="project" value="InterPro"/>
</dbReference>
<evidence type="ECO:0000256" key="2">
    <source>
        <dbReference type="RuleBase" id="RU000461"/>
    </source>
</evidence>
<dbReference type="PROSITE" id="PS00086">
    <property type="entry name" value="CYTOCHROME_P450"/>
    <property type="match status" value="1"/>
</dbReference>
<keyword evidence="2" id="KW-0560">Oxidoreductase</keyword>
<dbReference type="CDD" id="cd11029">
    <property type="entry name" value="CYP107-like"/>
    <property type="match status" value="1"/>
</dbReference>
<evidence type="ECO:0000313" key="3">
    <source>
        <dbReference type="EMBL" id="GCD32874.1"/>
    </source>
</evidence>
<dbReference type="InterPro" id="IPR001128">
    <property type="entry name" value="Cyt_P450"/>
</dbReference>
<dbReference type="InterPro" id="IPR036396">
    <property type="entry name" value="Cyt_P450_sf"/>
</dbReference>
<accession>A0A7U9PY52</accession>
<evidence type="ECO:0000313" key="4">
    <source>
        <dbReference type="Proteomes" id="UP000287830"/>
    </source>
</evidence>
<dbReference type="Gene3D" id="1.10.630.10">
    <property type="entry name" value="Cytochrome P450"/>
    <property type="match status" value="1"/>
</dbReference>
<dbReference type="AlphaFoldDB" id="A0A7U9PY52"/>
<dbReference type="PRINTS" id="PR00385">
    <property type="entry name" value="P450"/>
</dbReference>
<dbReference type="Proteomes" id="UP000287830">
    <property type="component" value="Unassembled WGS sequence"/>
</dbReference>
<dbReference type="PANTHER" id="PTHR46696">
    <property type="entry name" value="P450, PUTATIVE (EUROFUNG)-RELATED"/>
    <property type="match status" value="1"/>
</dbReference>
<keyword evidence="2" id="KW-0479">Metal-binding</keyword>
<sequence length="447" mass="47942">MSLTHRPLFPLVPQADPAEEARQLHTEGGLVPVRLPGDVAAWAAVDHTTAQLVLGHPELTKDAAYWPDLASGRVPDHWELIAVIRGAGMLHAGGDDHRRLRKLASSAFTRAPIAALEGRITEIAGQLLDDLAAADPREPVDLRDRYAYRLPVRVICEVLGVPDTAVSGLRGAFERLVTPQEDGAEDIRVAQAEIHRSLTALIAAKRAAPGDDLTSALIQARDDGDRLSEEELVETLFLILIAGHETTLNLISSAVHALLEHPDKLAYVREAARNGDGGGACPFAHGGRGARTEAGAGDGSAVTEADDADDDIWTALVDETLRYSSPVRHALMRYAVEDVDIAGVRVSRGEPVLAGLFAAGRDPGRHTDPDVFDPARPTRRDHLAFGHGAHYCLGARLARLEARIALKALFTRYPDLEAAAAPERLASISVQGVRTLPVRLNAGRPRG</sequence>
<dbReference type="PRINTS" id="PR00359">
    <property type="entry name" value="BP450"/>
</dbReference>
<dbReference type="InterPro" id="IPR002397">
    <property type="entry name" value="Cyt_P450_B"/>
</dbReference>
<dbReference type="GO" id="GO:0005506">
    <property type="term" value="F:iron ion binding"/>
    <property type="evidence" value="ECO:0007669"/>
    <property type="project" value="InterPro"/>
</dbReference>
<organism evidence="3 4">
    <name type="scientific">Streptomyces chrestomyceticus JCM 4735</name>
    <dbReference type="NCBI Taxonomy" id="1306181"/>
    <lineage>
        <taxon>Bacteria</taxon>
        <taxon>Bacillati</taxon>
        <taxon>Actinomycetota</taxon>
        <taxon>Actinomycetes</taxon>
        <taxon>Kitasatosporales</taxon>
        <taxon>Streptomycetaceae</taxon>
        <taxon>Streptomyces</taxon>
    </lineage>
</organism>
<reference evidence="3 4" key="1">
    <citation type="submission" date="2018-11" db="EMBL/GenBank/DDBJ databases">
        <title>Whole genome sequence of Streptomyces chrestomyceticus NBRC 13444(T).</title>
        <authorList>
            <person name="Komaki H."/>
            <person name="Tamura T."/>
        </authorList>
    </citation>
    <scope>NUCLEOTIDE SEQUENCE [LARGE SCALE GENOMIC DNA]</scope>
    <source>
        <strain evidence="3 4">NBRC 13444</strain>
    </source>
</reference>
<keyword evidence="2" id="KW-0503">Monooxygenase</keyword>
<comment type="caution">
    <text evidence="3">The sequence shown here is derived from an EMBL/GenBank/DDBJ whole genome shotgun (WGS) entry which is preliminary data.</text>
</comment>
<dbReference type="EMBL" id="BHZC01000001">
    <property type="protein sequence ID" value="GCD32874.1"/>
    <property type="molecule type" value="Genomic_DNA"/>
</dbReference>
<dbReference type="GO" id="GO:0004497">
    <property type="term" value="F:monooxygenase activity"/>
    <property type="evidence" value="ECO:0007669"/>
    <property type="project" value="UniProtKB-KW"/>
</dbReference>
<dbReference type="GO" id="GO:0020037">
    <property type="term" value="F:heme binding"/>
    <property type="evidence" value="ECO:0007669"/>
    <property type="project" value="InterPro"/>
</dbReference>
<dbReference type="Pfam" id="PF00067">
    <property type="entry name" value="p450"/>
    <property type="match status" value="2"/>
</dbReference>
<comment type="similarity">
    <text evidence="1 2">Belongs to the cytochrome P450 family.</text>
</comment>
<dbReference type="PANTHER" id="PTHR46696:SF1">
    <property type="entry name" value="CYTOCHROME P450 YJIB-RELATED"/>
    <property type="match status" value="1"/>
</dbReference>
<proteinExistence type="inferred from homology"/>